<proteinExistence type="predicted"/>
<keyword evidence="1" id="KW-0732">Signal</keyword>
<comment type="caution">
    <text evidence="2">The sequence shown here is derived from an EMBL/GenBank/DDBJ whole genome shotgun (WGS) entry which is preliminary data.</text>
</comment>
<dbReference type="RefSeq" id="XP_066720608.1">
    <property type="nucleotide sequence ID" value="XM_066852467.1"/>
</dbReference>
<keyword evidence="3" id="KW-1185">Reference proteome</keyword>
<organism evidence="2 3">
    <name type="scientific">Apiospora phragmitis</name>
    <dbReference type="NCBI Taxonomy" id="2905665"/>
    <lineage>
        <taxon>Eukaryota</taxon>
        <taxon>Fungi</taxon>
        <taxon>Dikarya</taxon>
        <taxon>Ascomycota</taxon>
        <taxon>Pezizomycotina</taxon>
        <taxon>Sordariomycetes</taxon>
        <taxon>Xylariomycetidae</taxon>
        <taxon>Amphisphaeriales</taxon>
        <taxon>Apiosporaceae</taxon>
        <taxon>Apiospora</taxon>
    </lineage>
</organism>
<dbReference type="EMBL" id="JAQQWL010000002">
    <property type="protein sequence ID" value="KAK8086084.1"/>
    <property type="molecule type" value="Genomic_DNA"/>
</dbReference>
<gene>
    <name evidence="2" type="ORF">PG994_001058</name>
</gene>
<accession>A0ABR1WSG2</accession>
<reference evidence="2 3" key="1">
    <citation type="submission" date="2023-01" db="EMBL/GenBank/DDBJ databases">
        <title>Analysis of 21 Apiospora genomes using comparative genomics revels a genus with tremendous synthesis potential of carbohydrate active enzymes and secondary metabolites.</title>
        <authorList>
            <person name="Sorensen T."/>
        </authorList>
    </citation>
    <scope>NUCLEOTIDE SEQUENCE [LARGE SCALE GENOMIC DNA]</scope>
    <source>
        <strain evidence="2 3">CBS 135458</strain>
    </source>
</reference>
<name>A0ABR1WSG2_9PEZI</name>
<feature type="signal peptide" evidence="1">
    <location>
        <begin position="1"/>
        <end position="18"/>
    </location>
</feature>
<evidence type="ECO:0000256" key="1">
    <source>
        <dbReference type="SAM" id="SignalP"/>
    </source>
</evidence>
<sequence length="67" mass="7049">MRLAAIILSIALCQSAFAKCGSKMPEGSTICGDAGWAVYQCMGDFLEKVGDCKYPDEPCRAGVCNGP</sequence>
<evidence type="ECO:0000313" key="2">
    <source>
        <dbReference type="EMBL" id="KAK8086084.1"/>
    </source>
</evidence>
<feature type="chain" id="PRO_5046066426" evidence="1">
    <location>
        <begin position="19"/>
        <end position="67"/>
    </location>
</feature>
<dbReference type="GeneID" id="92085530"/>
<protein>
    <submittedName>
        <fullName evidence="2">Uncharacterized protein</fullName>
    </submittedName>
</protein>
<dbReference type="Proteomes" id="UP001480595">
    <property type="component" value="Unassembled WGS sequence"/>
</dbReference>
<evidence type="ECO:0000313" key="3">
    <source>
        <dbReference type="Proteomes" id="UP001480595"/>
    </source>
</evidence>